<keyword evidence="2" id="KW-1185">Reference proteome</keyword>
<accession>A0AAX4K0T3</accession>
<evidence type="ECO:0000313" key="1">
    <source>
        <dbReference type="EMBL" id="WWC90769.1"/>
    </source>
</evidence>
<dbReference type="GeneID" id="91096376"/>
<proteinExistence type="predicted"/>
<dbReference type="EMBL" id="CP144104">
    <property type="protein sequence ID" value="WWC90769.1"/>
    <property type="molecule type" value="Genomic_DNA"/>
</dbReference>
<reference evidence="1 2" key="1">
    <citation type="submission" date="2024-01" db="EMBL/GenBank/DDBJ databases">
        <title>Comparative genomics of Cryptococcus and Kwoniella reveals pathogenesis evolution and contrasting modes of karyotype evolution via chromosome fusion or intercentromeric recombination.</title>
        <authorList>
            <person name="Coelho M.A."/>
            <person name="David-Palma M."/>
            <person name="Shea T."/>
            <person name="Bowers K."/>
            <person name="McGinley-Smith S."/>
            <person name="Mohammad A.W."/>
            <person name="Gnirke A."/>
            <person name="Yurkov A.M."/>
            <person name="Nowrousian M."/>
            <person name="Sun S."/>
            <person name="Cuomo C.A."/>
            <person name="Heitman J."/>
        </authorList>
    </citation>
    <scope>NUCLEOTIDE SEQUENCE [LARGE SCALE GENOMIC DNA]</scope>
    <source>
        <strain evidence="1 2">CBS 6074</strain>
    </source>
</reference>
<dbReference type="Proteomes" id="UP001355207">
    <property type="component" value="Chromosome 7"/>
</dbReference>
<evidence type="ECO:0008006" key="3">
    <source>
        <dbReference type="Google" id="ProtNLM"/>
    </source>
</evidence>
<protein>
    <recommendedName>
        <fullName evidence="3">Calpain catalytic domain-containing protein</fullName>
    </recommendedName>
</protein>
<dbReference type="AlphaFoldDB" id="A0AAX4K0T3"/>
<dbReference type="RefSeq" id="XP_066077532.1">
    <property type="nucleotide sequence ID" value="XM_066221435.1"/>
</dbReference>
<evidence type="ECO:0000313" key="2">
    <source>
        <dbReference type="Proteomes" id="UP001355207"/>
    </source>
</evidence>
<gene>
    <name evidence="1" type="ORF">L201_005706</name>
</gene>
<name>A0AAX4K0T3_9TREE</name>
<organism evidence="1 2">
    <name type="scientific">Kwoniella dendrophila CBS 6074</name>
    <dbReference type="NCBI Taxonomy" id="1295534"/>
    <lineage>
        <taxon>Eukaryota</taxon>
        <taxon>Fungi</taxon>
        <taxon>Dikarya</taxon>
        <taxon>Basidiomycota</taxon>
        <taxon>Agaricomycotina</taxon>
        <taxon>Tremellomycetes</taxon>
        <taxon>Tremellales</taxon>
        <taxon>Cryptococcaceae</taxon>
        <taxon>Kwoniella</taxon>
    </lineage>
</organism>
<sequence length="221" mass="24749">MIFDFAVLSLVDVGPLFGETGLPTVEDVQQHHNECGYVASVMTLTDRSPEYVKSLLSFEGDYNSVSEVKVSVWTKNVDTPQMIQVPVALSDIHHRNDTKGDIWWPGALYQAPILAHIEIDPEGEGGMPSILPNFDEFWLEIEKVNLSPMVLQTKQDGCTTIWGAHAYAVTKAEVDYNGDKMIELLNTNGERSKSSAELVYHDTYITYNWVDYPSFVNEVAS</sequence>